<keyword evidence="3" id="KW-1185">Reference proteome</keyword>
<feature type="transmembrane region" description="Helical" evidence="1">
    <location>
        <begin position="216"/>
        <end position="234"/>
    </location>
</feature>
<evidence type="ECO:0000256" key="1">
    <source>
        <dbReference type="SAM" id="Phobius"/>
    </source>
</evidence>
<organism evidence="2 3">
    <name type="scientific">Tegillarca granosa</name>
    <name type="common">Malaysian cockle</name>
    <name type="synonym">Anadara granosa</name>
    <dbReference type="NCBI Taxonomy" id="220873"/>
    <lineage>
        <taxon>Eukaryota</taxon>
        <taxon>Metazoa</taxon>
        <taxon>Spiralia</taxon>
        <taxon>Lophotrochozoa</taxon>
        <taxon>Mollusca</taxon>
        <taxon>Bivalvia</taxon>
        <taxon>Autobranchia</taxon>
        <taxon>Pteriomorphia</taxon>
        <taxon>Arcoida</taxon>
        <taxon>Arcoidea</taxon>
        <taxon>Arcidae</taxon>
        <taxon>Tegillarca</taxon>
    </lineage>
</organism>
<gene>
    <name evidence="2" type="ORF">KUTeg_014978</name>
</gene>
<protein>
    <submittedName>
        <fullName evidence="2">Uncharacterized protein</fullName>
    </submittedName>
</protein>
<keyword evidence="1" id="KW-0812">Transmembrane</keyword>
<accession>A0ABQ9ENU8</accession>
<comment type="caution">
    <text evidence="2">The sequence shown here is derived from an EMBL/GenBank/DDBJ whole genome shotgun (WGS) entry which is preliminary data.</text>
</comment>
<proteinExistence type="predicted"/>
<evidence type="ECO:0000313" key="2">
    <source>
        <dbReference type="EMBL" id="KAJ8306894.1"/>
    </source>
</evidence>
<keyword evidence="1" id="KW-0472">Membrane</keyword>
<evidence type="ECO:0000313" key="3">
    <source>
        <dbReference type="Proteomes" id="UP001217089"/>
    </source>
</evidence>
<dbReference type="EMBL" id="JARBDR010000793">
    <property type="protein sequence ID" value="KAJ8306894.1"/>
    <property type="molecule type" value="Genomic_DNA"/>
</dbReference>
<sequence>MCILASPATQYQDDFYNLGQPAPRRKTNWEQPRIYHPFGKPGAGAPLKDVEGNIITGRRGQMANMMKPLEIDYTREELRQKKRAADELHLELQRGAEEQKRNREAEASFRKAPIGELASLIEDGKHHETMDNSWGRAGGGAPKGPHLQKFNLENSLYQWDSLKNGDRTSREAAPQEYIRSKDWSHINEEQQRNDYNDKKNYVLDVPFATHFHQFKVYIFVLFYYILKLFLQNVLSQMEVILYSDHVKSIAINAFGTKNSVTFLLSLLLSINHSLSRYIFLQLDG</sequence>
<keyword evidence="1" id="KW-1133">Transmembrane helix</keyword>
<name>A0ABQ9ENU8_TEGGR</name>
<reference evidence="2 3" key="1">
    <citation type="submission" date="2022-12" db="EMBL/GenBank/DDBJ databases">
        <title>Chromosome-level genome of Tegillarca granosa.</title>
        <authorList>
            <person name="Kim J."/>
        </authorList>
    </citation>
    <scope>NUCLEOTIDE SEQUENCE [LARGE SCALE GENOMIC DNA]</scope>
    <source>
        <strain evidence="2">Teg-2019</strain>
        <tissue evidence="2">Adductor muscle</tissue>
    </source>
</reference>
<feature type="transmembrane region" description="Helical" evidence="1">
    <location>
        <begin position="249"/>
        <end position="270"/>
    </location>
</feature>
<dbReference type="Proteomes" id="UP001217089">
    <property type="component" value="Unassembled WGS sequence"/>
</dbReference>